<feature type="chain" id="PRO_5002512183" evidence="1">
    <location>
        <begin position="26"/>
        <end position="129"/>
    </location>
</feature>
<evidence type="ECO:0000313" key="2">
    <source>
        <dbReference type="EMBL" id="AKF94746.1"/>
    </source>
</evidence>
<evidence type="ECO:0000256" key="1">
    <source>
        <dbReference type="SAM" id="SignalP"/>
    </source>
</evidence>
<keyword evidence="1" id="KW-0732">Signal</keyword>
<reference evidence="2" key="1">
    <citation type="submission" date="2015-03" db="EMBL/GenBank/DDBJ databases">
        <title>MIGS Cultured Bacterial/Archaeal sample from Brevibacillus laterosporus.</title>
        <authorList>
            <person name="Zeng D."/>
            <person name="Zhu L."/>
            <person name="Dong G."/>
            <person name="Ye W."/>
            <person name="Ren D."/>
            <person name="Wu L."/>
            <person name="Xu J."/>
            <person name="Li G."/>
            <person name="Guo L."/>
        </authorList>
    </citation>
    <scope>NUCLEOTIDE SEQUENCE</scope>
    <source>
        <strain evidence="2">B9</strain>
    </source>
</reference>
<dbReference type="RefSeq" id="WP_035292636.1">
    <property type="nucleotide sequence ID" value="NZ_CP011074.1"/>
</dbReference>
<protein>
    <submittedName>
        <fullName evidence="2">Uncharacterized protein</fullName>
    </submittedName>
</protein>
<dbReference type="EMBL" id="CP011074">
    <property type="protein sequence ID" value="AKF94746.1"/>
    <property type="molecule type" value="Genomic_DNA"/>
</dbReference>
<feature type="signal peptide" evidence="1">
    <location>
        <begin position="1"/>
        <end position="25"/>
    </location>
</feature>
<sequence>MFKKLVVGALAVGLVSGFSGGFASAATVDAQAQPENKAQVYVSKRTDVVLPGYGNTGTLGPFYSRDGKVTFESSFTRPTTLILNNQSYDITTHYYNVFDVPTDRGFYIQINNRASLSNEGYYILTYNAK</sequence>
<accession>A0A0F6Y017</accession>
<gene>
    <name evidence="2" type="ORF">EX87_14745</name>
</gene>
<organism evidence="2">
    <name type="scientific">Brevibacillus laterosporus</name>
    <name type="common">Bacillus laterosporus</name>
    <dbReference type="NCBI Taxonomy" id="1465"/>
    <lineage>
        <taxon>Bacteria</taxon>
        <taxon>Bacillati</taxon>
        <taxon>Bacillota</taxon>
        <taxon>Bacilli</taxon>
        <taxon>Bacillales</taxon>
        <taxon>Paenibacillaceae</taxon>
        <taxon>Brevibacillus</taxon>
    </lineage>
</organism>
<proteinExistence type="predicted"/>
<dbReference type="AlphaFoldDB" id="A0A0F6Y017"/>
<name>A0A0F6Y017_BRELA</name>